<evidence type="ECO:0000256" key="4">
    <source>
        <dbReference type="PROSITE-ProRule" id="PRU01248"/>
    </source>
</evidence>
<evidence type="ECO:0000259" key="6">
    <source>
        <dbReference type="PROSITE" id="PS51900"/>
    </source>
</evidence>
<dbReference type="Proteomes" id="UP000198304">
    <property type="component" value="Unassembled WGS sequence"/>
</dbReference>
<dbReference type="Gene3D" id="1.10.150.130">
    <property type="match status" value="1"/>
</dbReference>
<dbReference type="PROSITE" id="PS51898">
    <property type="entry name" value="TYR_RECOMBINASE"/>
    <property type="match status" value="1"/>
</dbReference>
<dbReference type="Gene3D" id="1.10.443.10">
    <property type="entry name" value="Intergrase catalytic core"/>
    <property type="match status" value="1"/>
</dbReference>
<evidence type="ECO:0000256" key="1">
    <source>
        <dbReference type="ARBA" id="ARBA00008857"/>
    </source>
</evidence>
<evidence type="ECO:0000313" key="7">
    <source>
        <dbReference type="EMBL" id="SNS03045.1"/>
    </source>
</evidence>
<evidence type="ECO:0000313" key="8">
    <source>
        <dbReference type="Proteomes" id="UP000198304"/>
    </source>
</evidence>
<dbReference type="AlphaFoldDB" id="A0A239B534"/>
<proteinExistence type="inferred from homology"/>
<dbReference type="GO" id="GO:0006310">
    <property type="term" value="P:DNA recombination"/>
    <property type="evidence" value="ECO:0007669"/>
    <property type="project" value="UniProtKB-KW"/>
</dbReference>
<feature type="domain" description="Core-binding (CB)" evidence="6">
    <location>
        <begin position="2"/>
        <end position="96"/>
    </location>
</feature>
<dbReference type="GO" id="GO:0015074">
    <property type="term" value="P:DNA integration"/>
    <property type="evidence" value="ECO:0007669"/>
    <property type="project" value="InterPro"/>
</dbReference>
<reference evidence="7 8" key="1">
    <citation type="submission" date="2017-06" db="EMBL/GenBank/DDBJ databases">
        <authorList>
            <person name="Kim H.J."/>
            <person name="Triplett B.A."/>
        </authorList>
    </citation>
    <scope>NUCLEOTIDE SEQUENCE [LARGE SCALE GENOMIC DNA]</scope>
    <source>
        <strain evidence="7 8">SCA</strain>
    </source>
</reference>
<organism evidence="7 8">
    <name type="scientific">Anaerovirgula multivorans</name>
    <dbReference type="NCBI Taxonomy" id="312168"/>
    <lineage>
        <taxon>Bacteria</taxon>
        <taxon>Bacillati</taxon>
        <taxon>Bacillota</taxon>
        <taxon>Clostridia</taxon>
        <taxon>Peptostreptococcales</taxon>
        <taxon>Natronincolaceae</taxon>
        <taxon>Anaerovirgula</taxon>
    </lineage>
</organism>
<accession>A0A239B534</accession>
<dbReference type="InterPro" id="IPR011010">
    <property type="entry name" value="DNA_brk_join_enz"/>
</dbReference>
<dbReference type="SUPFAM" id="SSF56349">
    <property type="entry name" value="DNA breaking-rejoining enzymes"/>
    <property type="match status" value="1"/>
</dbReference>
<evidence type="ECO:0000256" key="3">
    <source>
        <dbReference type="ARBA" id="ARBA00023172"/>
    </source>
</evidence>
<dbReference type="Pfam" id="PF00589">
    <property type="entry name" value="Phage_integrase"/>
    <property type="match status" value="1"/>
</dbReference>
<feature type="domain" description="Tyr recombinase" evidence="5">
    <location>
        <begin position="117"/>
        <end position="297"/>
    </location>
</feature>
<keyword evidence="3" id="KW-0233">DNA recombination</keyword>
<dbReference type="InterPro" id="IPR002104">
    <property type="entry name" value="Integrase_catalytic"/>
</dbReference>
<protein>
    <submittedName>
        <fullName evidence="7">Integrase/recombinase XerC/integrase/recombinase XerD</fullName>
    </submittedName>
</protein>
<keyword evidence="2 4" id="KW-0238">DNA-binding</keyword>
<dbReference type="InterPro" id="IPR010998">
    <property type="entry name" value="Integrase_recombinase_N"/>
</dbReference>
<dbReference type="GO" id="GO:0003677">
    <property type="term" value="F:DNA binding"/>
    <property type="evidence" value="ECO:0007669"/>
    <property type="project" value="UniProtKB-UniRule"/>
</dbReference>
<dbReference type="Pfam" id="PF13102">
    <property type="entry name" value="Phage_int_SAM_5"/>
    <property type="match status" value="1"/>
</dbReference>
<dbReference type="InterPro" id="IPR025269">
    <property type="entry name" value="SAM-like_dom"/>
</dbReference>
<dbReference type="EMBL" id="FZOJ01000003">
    <property type="protein sequence ID" value="SNS03045.1"/>
    <property type="molecule type" value="Genomic_DNA"/>
</dbReference>
<dbReference type="PANTHER" id="PTHR30349:SF41">
    <property type="entry name" value="INTEGRASE_RECOMBINASE PROTEIN MJ0367-RELATED"/>
    <property type="match status" value="1"/>
</dbReference>
<dbReference type="OrthoDB" id="9785687at2"/>
<evidence type="ECO:0000256" key="2">
    <source>
        <dbReference type="ARBA" id="ARBA00023125"/>
    </source>
</evidence>
<comment type="similarity">
    <text evidence="1">Belongs to the 'phage' integrase family.</text>
</comment>
<gene>
    <name evidence="7" type="ORF">SAMN05446037_100314</name>
</gene>
<dbReference type="InterPro" id="IPR044068">
    <property type="entry name" value="CB"/>
</dbReference>
<dbReference type="InterPro" id="IPR013762">
    <property type="entry name" value="Integrase-like_cat_sf"/>
</dbReference>
<evidence type="ECO:0000259" key="5">
    <source>
        <dbReference type="PROSITE" id="PS51898"/>
    </source>
</evidence>
<dbReference type="RefSeq" id="WP_089281530.1">
    <property type="nucleotide sequence ID" value="NZ_FZOJ01000003.1"/>
</dbReference>
<dbReference type="InterPro" id="IPR050090">
    <property type="entry name" value="Tyrosine_recombinase_XerCD"/>
</dbReference>
<sequence length="312" mass="36225">MITLDKAIELFNIEQQLKGNSKITIMNYNRMLRYFMDFIGNVLVIDIEISDIKAYQIFLSSKQVDNHFNNNIEKQISKKTIQTYIKHVRVFMNWLYAESYIQEDIGSKIKLPKAPNKVIEILSEDEISILYKAINDNTEFGLRNKCMISLMLDSGLRRDEVLTLGIDNVHFTQNVIKVKGKGEKDRIVPMGLYTKKLLFKYLNGYRPMPDYPTNLIFMSQEKTPVSKDVVKMLFARLKKKTGIKRLGPHLFRHTFATRYLMNGGDSFGLQMILGHSTLEMTRRYSHLASAYTVNNFRSLSTLDKLRGQNVKL</sequence>
<name>A0A239B534_9FIRM</name>
<dbReference type="PANTHER" id="PTHR30349">
    <property type="entry name" value="PHAGE INTEGRASE-RELATED"/>
    <property type="match status" value="1"/>
</dbReference>
<dbReference type="PROSITE" id="PS51900">
    <property type="entry name" value="CB"/>
    <property type="match status" value="1"/>
</dbReference>
<keyword evidence="8" id="KW-1185">Reference proteome</keyword>